<name>A0ABV6WVZ1_9ACTN</name>
<comment type="caution">
    <text evidence="1">The sequence shown here is derived from an EMBL/GenBank/DDBJ whole genome shotgun (WGS) entry which is preliminary data.</text>
</comment>
<gene>
    <name evidence="1" type="ORF">ACEZDB_05540</name>
</gene>
<dbReference type="RefSeq" id="WP_380549354.1">
    <property type="nucleotide sequence ID" value="NZ_JBHEZY010000002.1"/>
</dbReference>
<protein>
    <submittedName>
        <fullName evidence="1">Uncharacterized protein</fullName>
    </submittedName>
</protein>
<dbReference type="EMBL" id="JBHEZY010000002">
    <property type="protein sequence ID" value="MFC1430121.1"/>
    <property type="molecule type" value="Genomic_DNA"/>
</dbReference>
<dbReference type="Proteomes" id="UP001592530">
    <property type="component" value="Unassembled WGS sequence"/>
</dbReference>
<evidence type="ECO:0000313" key="2">
    <source>
        <dbReference type="Proteomes" id="UP001592530"/>
    </source>
</evidence>
<sequence>MPTGNSDAQSTWLRLKPDTEYAVAQLNSLLQQPDESSQNLIDAYLFAKRALADSMQALLRTQIPRTCETFREMRSGLERTLTRLYGDRIPEQYLKVPYGSRTHEELFSILLERQGQPVEGVLLRIITADKVHAERRTRELRELGLDIRATRSQGADVYTLHSLDLDPEKLPSIVANLIRGDKSLTKYEQEELQARL</sequence>
<organism evidence="1 2">
    <name type="scientific">Streptacidiphilus alkalitolerans</name>
    <dbReference type="NCBI Taxonomy" id="3342712"/>
    <lineage>
        <taxon>Bacteria</taxon>
        <taxon>Bacillati</taxon>
        <taxon>Actinomycetota</taxon>
        <taxon>Actinomycetes</taxon>
        <taxon>Kitasatosporales</taxon>
        <taxon>Streptomycetaceae</taxon>
        <taxon>Streptacidiphilus</taxon>
    </lineage>
</organism>
<proteinExistence type="predicted"/>
<reference evidence="1 2" key="1">
    <citation type="submission" date="2024-09" db="EMBL/GenBank/DDBJ databases">
        <authorList>
            <person name="Lee S.D."/>
        </authorList>
    </citation>
    <scope>NUCLEOTIDE SEQUENCE [LARGE SCALE GENOMIC DNA]</scope>
    <source>
        <strain evidence="1 2">N1-3</strain>
    </source>
</reference>
<accession>A0ABV6WVZ1</accession>
<evidence type="ECO:0000313" key="1">
    <source>
        <dbReference type="EMBL" id="MFC1430121.1"/>
    </source>
</evidence>